<reference evidence="1" key="1">
    <citation type="submission" date="2019-05" db="EMBL/GenBank/DDBJ databases">
        <title>Annotation for the trematode Paragonimus heterotremus.</title>
        <authorList>
            <person name="Choi Y.-J."/>
        </authorList>
    </citation>
    <scope>NUCLEOTIDE SEQUENCE</scope>
    <source>
        <strain evidence="1">LC</strain>
    </source>
</reference>
<proteinExistence type="predicted"/>
<keyword evidence="2" id="KW-1185">Reference proteome</keyword>
<organism evidence="1 2">
    <name type="scientific">Paragonimus heterotremus</name>
    <dbReference type="NCBI Taxonomy" id="100268"/>
    <lineage>
        <taxon>Eukaryota</taxon>
        <taxon>Metazoa</taxon>
        <taxon>Spiralia</taxon>
        <taxon>Lophotrochozoa</taxon>
        <taxon>Platyhelminthes</taxon>
        <taxon>Trematoda</taxon>
        <taxon>Digenea</taxon>
        <taxon>Plagiorchiida</taxon>
        <taxon>Troglotremata</taxon>
        <taxon>Troglotrematidae</taxon>
        <taxon>Paragonimus</taxon>
    </lineage>
</organism>
<sequence>LQYFCNTLNARFLAIRYSPKYSRSLSYLRKWFMDASTNQFHSSYSLADLITKCSDVSDENLSGESSGCSQRKSSVDSERHAKQTLIWNEDHLAVGDWLAEQLGVEPLKSIPISNNLQRNSVVMNKVRRTGSRPSLVHEKMDALCSVEMFERLRSFLSQSSDVTDQLGAVLSDTLDTTQRAHLVQLLSSSLQSADQQFDNSKKFLQQSVS</sequence>
<dbReference type="Proteomes" id="UP000748531">
    <property type="component" value="Unassembled WGS sequence"/>
</dbReference>
<name>A0A8J4WIQ6_9TREM</name>
<accession>A0A8J4WIQ6</accession>
<dbReference type="EMBL" id="LUCH01001885">
    <property type="protein sequence ID" value="KAF5402321.1"/>
    <property type="molecule type" value="Genomic_DNA"/>
</dbReference>
<dbReference type="AlphaFoldDB" id="A0A8J4WIQ6"/>
<comment type="caution">
    <text evidence="1">The sequence shown here is derived from an EMBL/GenBank/DDBJ whole genome shotgun (WGS) entry which is preliminary data.</text>
</comment>
<gene>
    <name evidence="1" type="ORF">PHET_04306</name>
</gene>
<feature type="non-terminal residue" evidence="1">
    <location>
        <position position="1"/>
    </location>
</feature>
<evidence type="ECO:0000313" key="1">
    <source>
        <dbReference type="EMBL" id="KAF5402321.1"/>
    </source>
</evidence>
<evidence type="ECO:0000313" key="2">
    <source>
        <dbReference type="Proteomes" id="UP000748531"/>
    </source>
</evidence>
<protein>
    <submittedName>
        <fullName evidence="1">Uncharacterized protein</fullName>
    </submittedName>
</protein>